<dbReference type="SMART" id="SM00487">
    <property type="entry name" value="DEXDc"/>
    <property type="match status" value="1"/>
</dbReference>
<feature type="domain" description="Helicase ATP-binding" evidence="10">
    <location>
        <begin position="227"/>
        <end position="404"/>
    </location>
</feature>
<evidence type="ECO:0000256" key="5">
    <source>
        <dbReference type="ARBA" id="ARBA00022741"/>
    </source>
</evidence>
<dbReference type="PANTHER" id="PTHR47963:SF9">
    <property type="entry name" value="CRISPR-ASSOCIATED ENDONUCLEASE_HELICASE CAS3"/>
    <property type="match status" value="1"/>
</dbReference>
<keyword evidence="5" id="KW-0547">Nucleotide-binding</keyword>
<keyword evidence="14" id="KW-1185">Reference proteome</keyword>
<dbReference type="RefSeq" id="WP_420069419.1">
    <property type="nucleotide sequence ID" value="NZ_JBCHKQ010000002.1"/>
</dbReference>
<dbReference type="PROSITE" id="PS51643">
    <property type="entry name" value="HD_CAS3"/>
    <property type="match status" value="1"/>
</dbReference>
<evidence type="ECO:0000256" key="3">
    <source>
        <dbReference type="ARBA" id="ARBA00022722"/>
    </source>
</evidence>
<evidence type="ECO:0000256" key="1">
    <source>
        <dbReference type="ARBA" id="ARBA00006847"/>
    </source>
</evidence>
<dbReference type="Pfam" id="PF22590">
    <property type="entry name" value="Cas3-like_C_2"/>
    <property type="match status" value="1"/>
</dbReference>
<evidence type="ECO:0000256" key="2">
    <source>
        <dbReference type="ARBA" id="ARBA00009046"/>
    </source>
</evidence>
<keyword evidence="7" id="KW-0347">Helicase</keyword>
<dbReference type="CDD" id="cd09641">
    <property type="entry name" value="Cas3''_I"/>
    <property type="match status" value="1"/>
</dbReference>
<evidence type="ECO:0000313" key="13">
    <source>
        <dbReference type="EMBL" id="MEM5947973.1"/>
    </source>
</evidence>
<dbReference type="PANTHER" id="PTHR47963">
    <property type="entry name" value="DEAD-BOX ATP-DEPENDENT RNA HELICASE 47, MITOCHONDRIAL"/>
    <property type="match status" value="1"/>
</dbReference>
<evidence type="ECO:0000256" key="8">
    <source>
        <dbReference type="ARBA" id="ARBA00022840"/>
    </source>
</evidence>
<dbReference type="SMART" id="SM00490">
    <property type="entry name" value="HELICc"/>
    <property type="match status" value="1"/>
</dbReference>
<dbReference type="SUPFAM" id="SSF52540">
    <property type="entry name" value="P-loop containing nucleoside triphosphate hydrolases"/>
    <property type="match status" value="1"/>
</dbReference>
<dbReference type="InterPro" id="IPR038257">
    <property type="entry name" value="CRISPR-assoc_Cas3_HD_sf"/>
</dbReference>
<keyword evidence="8" id="KW-0067">ATP-binding</keyword>
<dbReference type="PROSITE" id="PS51192">
    <property type="entry name" value="HELICASE_ATP_BIND_1"/>
    <property type="match status" value="1"/>
</dbReference>
<dbReference type="InterPro" id="IPR027417">
    <property type="entry name" value="P-loop_NTPase"/>
</dbReference>
<evidence type="ECO:0000256" key="6">
    <source>
        <dbReference type="ARBA" id="ARBA00022801"/>
    </source>
</evidence>
<gene>
    <name evidence="13" type="primary">cas3</name>
    <name evidence="13" type="ORF">WKV44_05410</name>
</gene>
<dbReference type="InterPro" id="IPR011545">
    <property type="entry name" value="DEAD/DEAH_box_helicase_dom"/>
</dbReference>
<reference evidence="13 14" key="1">
    <citation type="submission" date="2024-03" db="EMBL/GenBank/DDBJ databases">
        <title>Ignisphaera cupida sp. nov., a hyperthermophilic hydrolytic archaeon from a hot spring of Kamchatka, and proposal of Ignisphaeraceae fam. nov.</title>
        <authorList>
            <person name="Podosokorskaya O.A."/>
            <person name="Elcheninov A.G."/>
            <person name="Maltseva A.I."/>
            <person name="Zayulina K.S."/>
            <person name="Novikov A."/>
            <person name="Merkel A.Y."/>
        </authorList>
    </citation>
    <scope>NUCLEOTIDE SEQUENCE [LARGE SCALE GENOMIC DNA]</scope>
    <source>
        <strain evidence="13 14">38H-sp</strain>
    </source>
</reference>
<keyword evidence="9" id="KW-0051">Antiviral defense</keyword>
<dbReference type="Proteomes" id="UP001466331">
    <property type="component" value="Unassembled WGS sequence"/>
</dbReference>
<evidence type="ECO:0000256" key="4">
    <source>
        <dbReference type="ARBA" id="ARBA00022723"/>
    </source>
</evidence>
<comment type="similarity">
    <text evidence="1">In the N-terminal section; belongs to the CRISPR-associated nuclease Cas3-HD family.</text>
</comment>
<name>A0ABU9UBF2_9SPIR</name>
<comment type="caution">
    <text evidence="13">The sequence shown here is derived from an EMBL/GenBank/DDBJ whole genome shotgun (WGS) entry which is preliminary data.</text>
</comment>
<evidence type="ECO:0000259" key="11">
    <source>
        <dbReference type="PROSITE" id="PS51194"/>
    </source>
</evidence>
<dbReference type="InterPro" id="IPR050547">
    <property type="entry name" value="DEAD_box_RNA_helicases"/>
</dbReference>
<keyword evidence="6" id="KW-0378">Hydrolase</keyword>
<evidence type="ECO:0000256" key="7">
    <source>
        <dbReference type="ARBA" id="ARBA00022806"/>
    </source>
</evidence>
<evidence type="ECO:0000313" key="14">
    <source>
        <dbReference type="Proteomes" id="UP001466331"/>
    </source>
</evidence>
<feature type="domain" description="Helicase C-terminal" evidence="11">
    <location>
        <begin position="409"/>
        <end position="604"/>
    </location>
</feature>
<dbReference type="InterPro" id="IPR054712">
    <property type="entry name" value="Cas3-like_dom"/>
</dbReference>
<accession>A0ABU9UBF2</accession>
<dbReference type="InterPro" id="IPR001650">
    <property type="entry name" value="Helicase_C-like"/>
</dbReference>
<comment type="similarity">
    <text evidence="2">In the central section; belongs to the CRISPR-associated helicase Cas3 family.</text>
</comment>
<evidence type="ECO:0000259" key="10">
    <source>
        <dbReference type="PROSITE" id="PS51192"/>
    </source>
</evidence>
<proteinExistence type="inferred from homology"/>
<organism evidence="13 14">
    <name type="scientific">Rarispira pelagica</name>
    <dbReference type="NCBI Taxonomy" id="3141764"/>
    <lineage>
        <taxon>Bacteria</taxon>
        <taxon>Pseudomonadati</taxon>
        <taxon>Spirochaetota</taxon>
        <taxon>Spirochaetia</taxon>
        <taxon>Winmispirales</taxon>
        <taxon>Winmispiraceae</taxon>
        <taxon>Rarispira</taxon>
    </lineage>
</organism>
<sequence length="724" mass="85287">MPTFFAKSTGETIDEHTKKLLIAFDILSNYAKLTDEDKFIIIKLISYHDLGKKNPEFQNRMRKKLGLNERFDWNRGNVPHEWLSPAFITQQEEKEIKNKLQLMGLDIDRFFNYFIFCILSHHNRENQIPDNGLICSVVDWMNSNFQLCLEYYYDVFRLLSTYNTSENRNIWNLFFPYRVKWLGSLIKSDYSASAGIDPETPYSGSYHAQFNNFLRKKGFNLRDFQKEAKKSSEKSIILVASTGMGKTEAAINWINGQKAFYLLGIRTAVNAMYNRFKNIFGDNVTLLHGESSYFFAQEENNEYDYDIRIEKARKLSYPLTIATADQIITSVFKYPGFELTYLTCTYSKVVMDEIQSFSPASIAAIVVFLKEIHNLGGKFMLMTATLPPFLMEELKDIGNIEIFKPQLLKINRHRIKIVEEDICMEGTLELIKNFKDKKILVICNTVSKAQKVFKMLKETGGYDASLIHARFINKDRKKKEYEIIKANSPCIWISTQVVEASLDIDFDILLTENASIESLFQRFGRCYRKREYQEELPNVYIFSSTPSMIYDEYLFNKTWDILKEDYNEKVITENDKQEIINKIFYDIKNTNYWKNYKKQKDLLEIGYRSLSRIQAESDFRDITNNYLIIPNPVYENNKEIIDCLLQFIDDRSKNRMERIKKQAEFMNYTMPMQIFNKQVKNLEDINKSIFCRKHNIKIMKNVEYTYELGLVIEQLQAEENDNII</sequence>
<dbReference type="EMBL" id="JBCHKQ010000002">
    <property type="protein sequence ID" value="MEM5947973.1"/>
    <property type="molecule type" value="Genomic_DNA"/>
</dbReference>
<dbReference type="Gene3D" id="1.10.3210.30">
    <property type="match status" value="1"/>
</dbReference>
<keyword evidence="3" id="KW-0540">Nuclease</keyword>
<dbReference type="InterPro" id="IPR006474">
    <property type="entry name" value="Helicase_Cas3_CRISPR-ass_core"/>
</dbReference>
<dbReference type="PROSITE" id="PS51194">
    <property type="entry name" value="HELICASE_CTER"/>
    <property type="match status" value="1"/>
</dbReference>
<dbReference type="InterPro" id="IPR014001">
    <property type="entry name" value="Helicase_ATP-bd"/>
</dbReference>
<dbReference type="InterPro" id="IPR006483">
    <property type="entry name" value="CRISPR-assoc_Cas3_HD"/>
</dbReference>
<dbReference type="Pfam" id="PF00270">
    <property type="entry name" value="DEAD"/>
    <property type="match status" value="1"/>
</dbReference>
<dbReference type="NCBIfam" id="TIGR01587">
    <property type="entry name" value="cas3_core"/>
    <property type="match status" value="1"/>
</dbReference>
<feature type="domain" description="HD Cas3-type" evidence="12">
    <location>
        <begin position="6"/>
        <end position="191"/>
    </location>
</feature>
<dbReference type="Gene3D" id="3.40.50.300">
    <property type="entry name" value="P-loop containing nucleotide triphosphate hydrolases"/>
    <property type="match status" value="2"/>
</dbReference>
<evidence type="ECO:0000256" key="9">
    <source>
        <dbReference type="ARBA" id="ARBA00023118"/>
    </source>
</evidence>
<evidence type="ECO:0000259" key="12">
    <source>
        <dbReference type="PROSITE" id="PS51643"/>
    </source>
</evidence>
<protein>
    <submittedName>
        <fullName evidence="13">CRISPR-associated helicase Cas3</fullName>
    </submittedName>
</protein>
<keyword evidence="4" id="KW-0479">Metal-binding</keyword>